<keyword evidence="1" id="KW-0812">Transmembrane</keyword>
<feature type="transmembrane region" description="Helical" evidence="1">
    <location>
        <begin position="149"/>
        <end position="167"/>
    </location>
</feature>
<keyword evidence="1" id="KW-0472">Membrane</keyword>
<gene>
    <name evidence="2" type="ORF">AB5J56_24320</name>
</gene>
<proteinExistence type="predicted"/>
<feature type="transmembrane region" description="Helical" evidence="1">
    <location>
        <begin position="90"/>
        <end position="110"/>
    </location>
</feature>
<reference evidence="2" key="1">
    <citation type="submission" date="2024-07" db="EMBL/GenBank/DDBJ databases">
        <authorList>
            <person name="Yu S.T."/>
        </authorList>
    </citation>
    <scope>NUCLEOTIDE SEQUENCE</scope>
    <source>
        <strain evidence="2">R21</strain>
    </source>
</reference>
<feature type="transmembrane region" description="Helical" evidence="1">
    <location>
        <begin position="122"/>
        <end position="142"/>
    </location>
</feature>
<dbReference type="RefSeq" id="WP_369234900.1">
    <property type="nucleotide sequence ID" value="NZ_CP163435.1"/>
</dbReference>
<dbReference type="AlphaFoldDB" id="A0AB39PB77"/>
<dbReference type="EMBL" id="CP163435">
    <property type="protein sequence ID" value="XDQ27629.1"/>
    <property type="molecule type" value="Genomic_DNA"/>
</dbReference>
<feature type="transmembrane region" description="Helical" evidence="1">
    <location>
        <begin position="49"/>
        <end position="69"/>
    </location>
</feature>
<keyword evidence="1" id="KW-1133">Transmembrane helix</keyword>
<evidence type="ECO:0000313" key="2">
    <source>
        <dbReference type="EMBL" id="XDQ27629.1"/>
    </source>
</evidence>
<feature type="transmembrane region" description="Helical" evidence="1">
    <location>
        <begin position="187"/>
        <end position="205"/>
    </location>
</feature>
<sequence>MLAVAVVARALLRPVARTLPWRALAAGGGVGLLAAWSTRLVSDESTARLPLTLLRTAALAFALGLAFLLDDPARHTTAAVPVRRPLRTGLRVALVAPLAALWWTAALLLVPEGVRPPVGTVTLEAAALAALVLAGAAAVVRFSDGAEPGVVVVAGFLAFVVAVPLLLPDRWPLLVHVGSPHWGAAHVRWGMLLGVAVPAWAYWVTEPVRRSRWRPGARFRTPFGTSGPSRA</sequence>
<evidence type="ECO:0000256" key="1">
    <source>
        <dbReference type="SAM" id="Phobius"/>
    </source>
</evidence>
<accession>A0AB39PB77</accession>
<organism evidence="2">
    <name type="scientific">Streptomyces sp. R21</name>
    <dbReference type="NCBI Taxonomy" id="3238627"/>
    <lineage>
        <taxon>Bacteria</taxon>
        <taxon>Bacillati</taxon>
        <taxon>Actinomycetota</taxon>
        <taxon>Actinomycetes</taxon>
        <taxon>Kitasatosporales</taxon>
        <taxon>Streptomycetaceae</taxon>
        <taxon>Streptomyces</taxon>
    </lineage>
</organism>
<name>A0AB39PB77_9ACTN</name>
<protein>
    <submittedName>
        <fullName evidence="2">ABC transporter</fullName>
    </submittedName>
</protein>